<keyword evidence="3" id="KW-1185">Reference proteome</keyword>
<name>F4SC55_MELLP</name>
<protein>
    <submittedName>
        <fullName evidence="2">Uncharacterized protein</fullName>
    </submittedName>
</protein>
<evidence type="ECO:0000313" key="2">
    <source>
        <dbReference type="EMBL" id="EGF97769.1"/>
    </source>
</evidence>
<dbReference type="GeneID" id="18925205"/>
<evidence type="ECO:0000313" key="3">
    <source>
        <dbReference type="Proteomes" id="UP000001072"/>
    </source>
</evidence>
<reference evidence="3" key="1">
    <citation type="journal article" date="2011" name="Proc. Natl. Acad. Sci. U.S.A.">
        <title>Obligate biotrophy features unraveled by the genomic analysis of rust fungi.</title>
        <authorList>
            <person name="Duplessis S."/>
            <person name="Cuomo C.A."/>
            <person name="Lin Y.-C."/>
            <person name="Aerts A."/>
            <person name="Tisserant E."/>
            <person name="Veneault-Fourrey C."/>
            <person name="Joly D.L."/>
            <person name="Hacquard S."/>
            <person name="Amselem J."/>
            <person name="Cantarel B.L."/>
            <person name="Chiu R."/>
            <person name="Coutinho P.M."/>
            <person name="Feau N."/>
            <person name="Field M."/>
            <person name="Frey P."/>
            <person name="Gelhaye E."/>
            <person name="Goldberg J."/>
            <person name="Grabherr M.G."/>
            <person name="Kodira C.D."/>
            <person name="Kohler A."/>
            <person name="Kuees U."/>
            <person name="Lindquist E.A."/>
            <person name="Lucas S.M."/>
            <person name="Mago R."/>
            <person name="Mauceli E."/>
            <person name="Morin E."/>
            <person name="Murat C."/>
            <person name="Pangilinan J.L."/>
            <person name="Park R."/>
            <person name="Pearson M."/>
            <person name="Quesneville H."/>
            <person name="Rouhier N."/>
            <person name="Sakthikumar S."/>
            <person name="Salamov A.A."/>
            <person name="Schmutz J."/>
            <person name="Selles B."/>
            <person name="Shapiro H."/>
            <person name="Tanguay P."/>
            <person name="Tuskan G.A."/>
            <person name="Henrissat B."/>
            <person name="Van de Peer Y."/>
            <person name="Rouze P."/>
            <person name="Ellis J.G."/>
            <person name="Dodds P.N."/>
            <person name="Schein J.E."/>
            <person name="Zhong S."/>
            <person name="Hamelin R.C."/>
            <person name="Grigoriev I.V."/>
            <person name="Szabo L.J."/>
            <person name="Martin F."/>
        </authorList>
    </citation>
    <scope>NUCLEOTIDE SEQUENCE [LARGE SCALE GENOMIC DNA]</scope>
    <source>
        <strain evidence="3">98AG31 / pathotype 3-4-7</strain>
    </source>
</reference>
<dbReference type="RefSeq" id="XP_007418957.1">
    <property type="nucleotide sequence ID" value="XM_007418895.1"/>
</dbReference>
<evidence type="ECO:0000256" key="1">
    <source>
        <dbReference type="SAM" id="MobiDB-lite"/>
    </source>
</evidence>
<accession>F4SC55</accession>
<dbReference type="KEGG" id="mlr:MELLADRAFT_114092"/>
<organism evidence="3">
    <name type="scientific">Melampsora larici-populina (strain 98AG31 / pathotype 3-4-7)</name>
    <name type="common">Poplar leaf rust fungus</name>
    <dbReference type="NCBI Taxonomy" id="747676"/>
    <lineage>
        <taxon>Eukaryota</taxon>
        <taxon>Fungi</taxon>
        <taxon>Dikarya</taxon>
        <taxon>Basidiomycota</taxon>
        <taxon>Pucciniomycotina</taxon>
        <taxon>Pucciniomycetes</taxon>
        <taxon>Pucciniales</taxon>
        <taxon>Melampsoraceae</taxon>
        <taxon>Melampsora</taxon>
    </lineage>
</organism>
<dbReference type="VEuPathDB" id="FungiDB:MELLADRAFT_114092"/>
<dbReference type="HOGENOM" id="CLU_1960071_0_0_1"/>
<dbReference type="AlphaFoldDB" id="F4SC55"/>
<feature type="region of interest" description="Disordered" evidence="1">
    <location>
        <begin position="1"/>
        <end position="40"/>
    </location>
</feature>
<sequence>MPGLDNQIATPNNDPQRLEDTFMEMENAAPCSDTPERPPSPLSIIRAIEFLSAEKDKASDSDHDSDLEIDSNTLAEAIRAMELNVWDEEAEEATNDAALEADLKLSGMTMKDVSSKMFAANLYIVCAI</sequence>
<dbReference type="EMBL" id="GL883200">
    <property type="protein sequence ID" value="EGF97769.1"/>
    <property type="molecule type" value="Genomic_DNA"/>
</dbReference>
<proteinExistence type="predicted"/>
<dbReference type="InParanoid" id="F4SC55"/>
<dbReference type="Proteomes" id="UP000001072">
    <property type="component" value="Unassembled WGS sequence"/>
</dbReference>
<gene>
    <name evidence="2" type="ORF">MELLADRAFT_114092</name>
</gene>